<dbReference type="Pfam" id="PF13432">
    <property type="entry name" value="TPR_16"/>
    <property type="match status" value="1"/>
</dbReference>
<gene>
    <name evidence="3" type="ORF">GTQ55_14040</name>
    <name evidence="2" type="ORF">HNQ53_002577</name>
</gene>
<accession>A0A6P1TB55</accession>
<dbReference type="SMART" id="SM00028">
    <property type="entry name" value="TPR"/>
    <property type="match status" value="7"/>
</dbReference>
<organism evidence="2 5">
    <name type="scientific">Microbulbifer hydrolyticus</name>
    <dbReference type="NCBI Taxonomy" id="48074"/>
    <lineage>
        <taxon>Bacteria</taxon>
        <taxon>Pseudomonadati</taxon>
        <taxon>Pseudomonadota</taxon>
        <taxon>Gammaproteobacteria</taxon>
        <taxon>Cellvibrionales</taxon>
        <taxon>Microbulbiferaceae</taxon>
        <taxon>Microbulbifer</taxon>
    </lineage>
</organism>
<dbReference type="PANTHER" id="PTHR12558:SF13">
    <property type="entry name" value="CELL DIVISION CYCLE PROTEIN 27 HOMOLOG"/>
    <property type="match status" value="1"/>
</dbReference>
<dbReference type="InterPro" id="IPR011990">
    <property type="entry name" value="TPR-like_helical_dom_sf"/>
</dbReference>
<dbReference type="OrthoDB" id="549777at2"/>
<feature type="repeat" description="TPR" evidence="1">
    <location>
        <begin position="143"/>
        <end position="176"/>
    </location>
</feature>
<evidence type="ECO:0000313" key="2">
    <source>
        <dbReference type="EMBL" id="MBB5212352.1"/>
    </source>
</evidence>
<dbReference type="RefSeq" id="WP_161859306.1">
    <property type="nucleotide sequence ID" value="NZ_CP047491.1"/>
</dbReference>
<feature type="repeat" description="TPR" evidence="1">
    <location>
        <begin position="177"/>
        <end position="210"/>
    </location>
</feature>
<dbReference type="EMBL" id="JACHHR010000003">
    <property type="protein sequence ID" value="MBB5212352.1"/>
    <property type="molecule type" value="Genomic_DNA"/>
</dbReference>
<dbReference type="AlphaFoldDB" id="A0A6P1TB55"/>
<feature type="repeat" description="TPR" evidence="1">
    <location>
        <begin position="75"/>
        <end position="108"/>
    </location>
</feature>
<evidence type="ECO:0000313" key="5">
    <source>
        <dbReference type="Proteomes" id="UP000563601"/>
    </source>
</evidence>
<dbReference type="SUPFAM" id="SSF48452">
    <property type="entry name" value="TPR-like"/>
    <property type="match status" value="2"/>
</dbReference>
<evidence type="ECO:0000313" key="3">
    <source>
        <dbReference type="EMBL" id="QHQ39994.1"/>
    </source>
</evidence>
<dbReference type="InterPro" id="IPR019734">
    <property type="entry name" value="TPR_rpt"/>
</dbReference>
<dbReference type="InterPro" id="IPR012668">
    <property type="entry name" value="CHP02466"/>
</dbReference>
<dbReference type="Proteomes" id="UP000563601">
    <property type="component" value="Unassembled WGS sequence"/>
</dbReference>
<dbReference type="Gene3D" id="1.25.40.10">
    <property type="entry name" value="Tetratricopeptide repeat domain"/>
    <property type="match status" value="3"/>
</dbReference>
<keyword evidence="4" id="KW-1185">Reference proteome</keyword>
<reference evidence="2 5" key="2">
    <citation type="submission" date="2020-08" db="EMBL/GenBank/DDBJ databases">
        <title>Genomic Encyclopedia of Type Strains, Phase IV (KMG-IV): sequencing the most valuable type-strain genomes for metagenomic binning, comparative biology and taxonomic classification.</title>
        <authorList>
            <person name="Goeker M."/>
        </authorList>
    </citation>
    <scope>NUCLEOTIDE SEQUENCE [LARGE SCALE GENOMIC DNA]</scope>
    <source>
        <strain evidence="2 5">DSM 11525</strain>
    </source>
</reference>
<name>A0A6P1TB55_9GAMM</name>
<evidence type="ECO:0000256" key="1">
    <source>
        <dbReference type="PROSITE-ProRule" id="PRU00339"/>
    </source>
</evidence>
<sequence>MKNQPINPALLNQLFALINSGQSRAALPEIHRQLTLSPTEPNLLHLAGIASAATGRNAEALSYFKKSLQSAPNQPAVLNNLANLLKKMGEISNAKIHFQKAVSLSPNFLEAQLGLATLEYDQQSYGEARKIALSALDAHPKNLPVLNLLGNISKKTDEFEKAITFFEQALSIKPEYVPAIYGLAATYSEIALDEKALPLFEKASRLRPNTAEIEYSLALTQLNLNRFDQAEANLKNLIAIHPLYIDAHKTLNEIYWQQGKKSAFCASYVAARSSNPKSTELTISHVESLLAAGDVAEAEHALESDWADSSNPNIQFLRGKIAEGRSQLREALPLYESSYEQLKTTDIAKQLITAQIQCQQFDKAQELLTQHLRRYPDDQLLWALQGTCWKMTDSEKYEWLIQDNRFIQEFEIPTPDGFASLDDFLDQLKEHLLAIHNLEAQPLNQSVREGIQTPGRLLHKPNPVIQALKASFTEVVSHYIESMPTDTSHPLLRRKSSDFTFSGSWSVLLRGGGHHVSHVHPAGWISSAFYAAVPPNASRDKLAAGDIYFGQSPYQLGERDDIECHLTPTAGKLVLFPSFTWHGTVPLPLEKNAPKRITTPFDVTPRSGHLN</sequence>
<dbReference type="Pfam" id="PF13759">
    <property type="entry name" value="2OG-FeII_Oxy_5"/>
    <property type="match status" value="1"/>
</dbReference>
<evidence type="ECO:0000313" key="4">
    <source>
        <dbReference type="Proteomes" id="UP000464675"/>
    </source>
</evidence>
<feature type="repeat" description="TPR" evidence="1">
    <location>
        <begin position="41"/>
        <end position="74"/>
    </location>
</feature>
<proteinExistence type="predicted"/>
<dbReference type="PROSITE" id="PS50005">
    <property type="entry name" value="TPR"/>
    <property type="match status" value="4"/>
</dbReference>
<dbReference type="Pfam" id="PF13181">
    <property type="entry name" value="TPR_8"/>
    <property type="match status" value="1"/>
</dbReference>
<dbReference type="Gene3D" id="2.60.120.620">
    <property type="entry name" value="q2cbj1_9rhob like domain"/>
    <property type="match status" value="1"/>
</dbReference>
<reference evidence="3 4" key="1">
    <citation type="submission" date="2020-01" db="EMBL/GenBank/DDBJ databases">
        <title>The possibility of degradation of plastic by Microbulbifer hydrolyticus IRE-31.</title>
        <authorList>
            <person name="Liu L."/>
        </authorList>
    </citation>
    <scope>NUCLEOTIDE SEQUENCE [LARGE SCALE GENOMIC DNA]</scope>
    <source>
        <strain evidence="3 4">IRE-31</strain>
    </source>
</reference>
<dbReference type="EMBL" id="CP047491">
    <property type="protein sequence ID" value="QHQ39994.1"/>
    <property type="molecule type" value="Genomic_DNA"/>
</dbReference>
<dbReference type="Pfam" id="PF14559">
    <property type="entry name" value="TPR_19"/>
    <property type="match status" value="1"/>
</dbReference>
<dbReference type="PANTHER" id="PTHR12558">
    <property type="entry name" value="CELL DIVISION CYCLE 16,23,27"/>
    <property type="match status" value="1"/>
</dbReference>
<dbReference type="Proteomes" id="UP000464675">
    <property type="component" value="Chromosome"/>
</dbReference>
<protein>
    <submittedName>
        <fullName evidence="2">Tetratricopeptide (TPR) repeat protein</fullName>
    </submittedName>
    <submittedName>
        <fullName evidence="3">Tetratricopeptide repeat protein</fullName>
    </submittedName>
</protein>
<dbReference type="GO" id="GO:0051301">
    <property type="term" value="P:cell division"/>
    <property type="evidence" value="ECO:0007669"/>
    <property type="project" value="TreeGrafter"/>
</dbReference>
<keyword evidence="1" id="KW-0802">TPR repeat</keyword>